<keyword evidence="11" id="KW-1185">Reference proteome</keyword>
<evidence type="ECO:0000256" key="4">
    <source>
        <dbReference type="ARBA" id="ARBA00022982"/>
    </source>
</evidence>
<keyword evidence="2 6" id="KW-0349">Heme</keyword>
<evidence type="ECO:0000256" key="5">
    <source>
        <dbReference type="ARBA" id="ARBA00023004"/>
    </source>
</evidence>
<reference evidence="10 11" key="1">
    <citation type="submission" date="2019-01" db="EMBL/GenBank/DDBJ databases">
        <authorList>
            <person name="Zhang S."/>
        </authorList>
    </citation>
    <scope>NUCLEOTIDE SEQUENCE [LARGE SCALE GENOMIC DNA]</scope>
    <source>
        <strain evidence="10 11">1626</strain>
    </source>
</reference>
<evidence type="ECO:0000256" key="8">
    <source>
        <dbReference type="SAM" id="SignalP"/>
    </source>
</evidence>
<feature type="domain" description="Cytochrome c" evidence="9">
    <location>
        <begin position="55"/>
        <end position="134"/>
    </location>
</feature>
<keyword evidence="3 6" id="KW-0479">Metal-binding</keyword>
<keyword evidence="1" id="KW-0813">Transport</keyword>
<dbReference type="GO" id="GO:0020037">
    <property type="term" value="F:heme binding"/>
    <property type="evidence" value="ECO:0007669"/>
    <property type="project" value="InterPro"/>
</dbReference>
<feature type="domain" description="Cytochrome c" evidence="9">
    <location>
        <begin position="154"/>
        <end position="248"/>
    </location>
</feature>
<dbReference type="Proteomes" id="UP000298681">
    <property type="component" value="Unassembled WGS sequence"/>
</dbReference>
<keyword evidence="5 6" id="KW-0408">Iron</keyword>
<dbReference type="GO" id="GO:0009055">
    <property type="term" value="F:electron transfer activity"/>
    <property type="evidence" value="ECO:0007669"/>
    <property type="project" value="InterPro"/>
</dbReference>
<proteinExistence type="predicted"/>
<feature type="chain" id="PRO_5021305798" evidence="8">
    <location>
        <begin position="24"/>
        <end position="318"/>
    </location>
</feature>
<dbReference type="SUPFAM" id="SSF46626">
    <property type="entry name" value="Cytochrome c"/>
    <property type="match status" value="2"/>
</dbReference>
<evidence type="ECO:0000313" key="11">
    <source>
        <dbReference type="Proteomes" id="UP000298681"/>
    </source>
</evidence>
<dbReference type="Gene3D" id="1.10.760.10">
    <property type="entry name" value="Cytochrome c-like domain"/>
    <property type="match status" value="2"/>
</dbReference>
<dbReference type="AlphaFoldDB" id="A0A4Z1R0P4"/>
<organism evidence="10 11">
    <name type="scientific">Luteimonas yindakuii</name>
    <dbReference type="NCBI Taxonomy" id="2565782"/>
    <lineage>
        <taxon>Bacteria</taxon>
        <taxon>Pseudomonadati</taxon>
        <taxon>Pseudomonadota</taxon>
        <taxon>Gammaproteobacteria</taxon>
        <taxon>Lysobacterales</taxon>
        <taxon>Lysobacteraceae</taxon>
        <taxon>Luteimonas</taxon>
    </lineage>
</organism>
<dbReference type="PANTHER" id="PTHR33751:SF9">
    <property type="entry name" value="CYTOCHROME C4"/>
    <property type="match status" value="1"/>
</dbReference>
<dbReference type="PANTHER" id="PTHR33751">
    <property type="entry name" value="CBB3-TYPE CYTOCHROME C OXIDASE SUBUNIT FIXP"/>
    <property type="match status" value="1"/>
</dbReference>
<gene>
    <name evidence="10" type="ORF">E4582_12850</name>
</gene>
<feature type="region of interest" description="Disordered" evidence="7">
    <location>
        <begin position="265"/>
        <end position="318"/>
    </location>
</feature>
<sequence length="318" mass="33376">MRQARVYGIASLAALVVGAVAFAQSTAVPLPEEAPVQAAPLEDNAVAELADAQWGDAQRGATLAGTCAACHGLDGNSVVREVYPSIAGQNEPYVAHQLALFKSGERPSPIMQPFAAPLSAQDMRDLGAYFSTQSAQAGIADDGLVAAGDYEGMKFYEIGQQLYRRGDTARQVPACMACHGPTGAGMPGPSYPHVAGQPAWYTARRLQEFRDGTTAERDTRMFQVMHTVAQPLTDEEIQALASYMEGLHPRPDAATRAQMARLQTAAPAETPGTMGLEGRTVDPETTIPAGAPGSPEASGIDPATTDEAATPAEPVQQQ</sequence>
<evidence type="ECO:0000256" key="6">
    <source>
        <dbReference type="PROSITE-ProRule" id="PRU00433"/>
    </source>
</evidence>
<evidence type="ECO:0000259" key="9">
    <source>
        <dbReference type="PROSITE" id="PS51007"/>
    </source>
</evidence>
<evidence type="ECO:0000256" key="3">
    <source>
        <dbReference type="ARBA" id="ARBA00022723"/>
    </source>
</evidence>
<dbReference type="PROSITE" id="PS51007">
    <property type="entry name" value="CYTC"/>
    <property type="match status" value="2"/>
</dbReference>
<dbReference type="EMBL" id="SPUH01000002">
    <property type="protein sequence ID" value="TKS53080.1"/>
    <property type="molecule type" value="Genomic_DNA"/>
</dbReference>
<dbReference type="InterPro" id="IPR009056">
    <property type="entry name" value="Cyt_c-like_dom"/>
</dbReference>
<feature type="signal peptide" evidence="8">
    <location>
        <begin position="1"/>
        <end position="23"/>
    </location>
</feature>
<keyword evidence="4" id="KW-0249">Electron transport</keyword>
<dbReference type="InterPro" id="IPR036909">
    <property type="entry name" value="Cyt_c-like_dom_sf"/>
</dbReference>
<evidence type="ECO:0000256" key="1">
    <source>
        <dbReference type="ARBA" id="ARBA00022448"/>
    </source>
</evidence>
<evidence type="ECO:0000256" key="7">
    <source>
        <dbReference type="SAM" id="MobiDB-lite"/>
    </source>
</evidence>
<evidence type="ECO:0000313" key="10">
    <source>
        <dbReference type="EMBL" id="TKS53080.1"/>
    </source>
</evidence>
<keyword evidence="8" id="KW-0732">Signal</keyword>
<name>A0A4Z1R0P4_9GAMM</name>
<comment type="caution">
    <text evidence="10">The sequence shown here is derived from an EMBL/GenBank/DDBJ whole genome shotgun (WGS) entry which is preliminary data.</text>
</comment>
<dbReference type="Pfam" id="PF00034">
    <property type="entry name" value="Cytochrom_C"/>
    <property type="match status" value="2"/>
</dbReference>
<protein>
    <submittedName>
        <fullName evidence="10">Cytochrome c4</fullName>
    </submittedName>
</protein>
<dbReference type="InterPro" id="IPR050597">
    <property type="entry name" value="Cytochrome_c_Oxidase_Subunit"/>
</dbReference>
<accession>A0A4Z1R0P4</accession>
<dbReference type="GO" id="GO:0046872">
    <property type="term" value="F:metal ion binding"/>
    <property type="evidence" value="ECO:0007669"/>
    <property type="project" value="UniProtKB-KW"/>
</dbReference>
<feature type="compositionally biased region" description="Low complexity" evidence="7">
    <location>
        <begin position="301"/>
        <end position="318"/>
    </location>
</feature>
<evidence type="ECO:0000256" key="2">
    <source>
        <dbReference type="ARBA" id="ARBA00022617"/>
    </source>
</evidence>